<dbReference type="SUPFAM" id="SSF52980">
    <property type="entry name" value="Restriction endonuclease-like"/>
    <property type="match status" value="1"/>
</dbReference>
<evidence type="ECO:0000259" key="1">
    <source>
        <dbReference type="Pfam" id="PF04480"/>
    </source>
</evidence>
<evidence type="ECO:0000313" key="3">
    <source>
        <dbReference type="Proteomes" id="UP001500218"/>
    </source>
</evidence>
<feature type="domain" description="DUF559" evidence="1">
    <location>
        <begin position="226"/>
        <end position="288"/>
    </location>
</feature>
<keyword evidence="3" id="KW-1185">Reference proteome</keyword>
<dbReference type="EMBL" id="BAAALT010000180">
    <property type="protein sequence ID" value="GAA1821357.1"/>
    <property type="molecule type" value="Genomic_DNA"/>
</dbReference>
<sequence>MTSPSPAPASLVIHGTTAVAEGRLTRSALRSRAWHRVVHGVYADAGTPLTHELRCRAVAAFLLPDGGAIAGRSAATLLGHGLSATLDPVEIIVPPASRPRLASVITHSGTLPPDELRVIRGVPTTTAVRTCWDLAQWLPLTEAVTLTDRLLHAGLVTAGQLDEYAARRAGGRGIRRFTKMASLADGRAESPQESRLRVALRLAGLPAPDAQHEIYDADGLVARTDLAYPEYRIALEYDGQWHGDANQLHRDRQRLNRLQSAGWLVLHVTSARLRDDLSGVIREVTQAIHARRRSAR</sequence>
<dbReference type="Proteomes" id="UP001500218">
    <property type="component" value="Unassembled WGS sequence"/>
</dbReference>
<name>A0ABN2MD80_9ACTN</name>
<evidence type="ECO:0000313" key="2">
    <source>
        <dbReference type="EMBL" id="GAA1821357.1"/>
    </source>
</evidence>
<reference evidence="3" key="1">
    <citation type="journal article" date="2019" name="Int. J. Syst. Evol. Microbiol.">
        <title>The Global Catalogue of Microorganisms (GCM) 10K type strain sequencing project: providing services to taxonomists for standard genome sequencing and annotation.</title>
        <authorList>
            <consortium name="The Broad Institute Genomics Platform"/>
            <consortium name="The Broad Institute Genome Sequencing Center for Infectious Disease"/>
            <person name="Wu L."/>
            <person name="Ma J."/>
        </authorList>
    </citation>
    <scope>NUCLEOTIDE SEQUENCE [LARGE SCALE GENOMIC DNA]</scope>
    <source>
        <strain evidence="3">JCM 13250</strain>
    </source>
</reference>
<comment type="caution">
    <text evidence="2">The sequence shown here is derived from an EMBL/GenBank/DDBJ whole genome shotgun (WGS) entry which is preliminary data.</text>
</comment>
<dbReference type="Gene3D" id="3.40.960.10">
    <property type="entry name" value="VSR Endonuclease"/>
    <property type="match status" value="1"/>
</dbReference>
<organism evidence="2 3">
    <name type="scientific">Luedemannella flava</name>
    <dbReference type="NCBI Taxonomy" id="349316"/>
    <lineage>
        <taxon>Bacteria</taxon>
        <taxon>Bacillati</taxon>
        <taxon>Actinomycetota</taxon>
        <taxon>Actinomycetes</taxon>
        <taxon>Micromonosporales</taxon>
        <taxon>Micromonosporaceae</taxon>
        <taxon>Luedemannella</taxon>
    </lineage>
</organism>
<dbReference type="Pfam" id="PF04480">
    <property type="entry name" value="DUF559"/>
    <property type="match status" value="1"/>
</dbReference>
<dbReference type="InterPro" id="IPR007569">
    <property type="entry name" value="DUF559"/>
</dbReference>
<dbReference type="InterPro" id="IPR011335">
    <property type="entry name" value="Restrct_endonuc-II-like"/>
</dbReference>
<gene>
    <name evidence="2" type="ORF">GCM10009682_46930</name>
</gene>
<protein>
    <submittedName>
        <fullName evidence="2">DUF559 domain-containing protein</fullName>
    </submittedName>
</protein>
<accession>A0ABN2MD80</accession>
<proteinExistence type="predicted"/>
<dbReference type="RefSeq" id="WP_344136320.1">
    <property type="nucleotide sequence ID" value="NZ_BAAALT010000180.1"/>
</dbReference>